<feature type="binding site" evidence="4">
    <location>
        <position position="131"/>
    </location>
    <ligand>
        <name>Zn(2+)</name>
        <dbReference type="ChEBI" id="CHEBI:29105"/>
    </ligand>
</feature>
<dbReference type="GO" id="GO:0046872">
    <property type="term" value="F:metal ion binding"/>
    <property type="evidence" value="ECO:0007669"/>
    <property type="project" value="UniProtKB-KW"/>
</dbReference>
<evidence type="ECO:0000313" key="7">
    <source>
        <dbReference type="Proteomes" id="UP000613840"/>
    </source>
</evidence>
<evidence type="ECO:0000313" key="6">
    <source>
        <dbReference type="EMBL" id="GGL49202.1"/>
    </source>
</evidence>
<dbReference type="EMBL" id="BMMZ01000001">
    <property type="protein sequence ID" value="GGL49202.1"/>
    <property type="molecule type" value="Genomic_DNA"/>
</dbReference>
<dbReference type="InterPro" id="IPR026590">
    <property type="entry name" value="Ssirtuin_cat_dom"/>
</dbReference>
<dbReference type="GO" id="GO:0070403">
    <property type="term" value="F:NAD+ binding"/>
    <property type="evidence" value="ECO:0007669"/>
    <property type="project" value="InterPro"/>
</dbReference>
<accession>A0A917S0M9</accession>
<dbReference type="InterPro" id="IPR003000">
    <property type="entry name" value="Sirtuin"/>
</dbReference>
<keyword evidence="7" id="KW-1185">Reference proteome</keyword>
<evidence type="ECO:0000256" key="3">
    <source>
        <dbReference type="ARBA" id="ARBA00023027"/>
    </source>
</evidence>
<dbReference type="Gene3D" id="3.30.1600.10">
    <property type="entry name" value="SIR2/SIRT2 'Small Domain"/>
    <property type="match status" value="1"/>
</dbReference>
<dbReference type="InterPro" id="IPR026591">
    <property type="entry name" value="Sirtuin_cat_small_dom_sf"/>
</dbReference>
<dbReference type="Proteomes" id="UP000613840">
    <property type="component" value="Unassembled WGS sequence"/>
</dbReference>
<dbReference type="InterPro" id="IPR050134">
    <property type="entry name" value="NAD-dep_sirtuin_deacylases"/>
</dbReference>
<keyword evidence="2" id="KW-0808">Transferase</keyword>
<feature type="domain" description="Deacetylase sirtuin-type" evidence="5">
    <location>
        <begin position="1"/>
        <end position="250"/>
    </location>
</feature>
<dbReference type="GO" id="GO:0017136">
    <property type="term" value="F:histone deacetylase activity, NAD-dependent"/>
    <property type="evidence" value="ECO:0007669"/>
    <property type="project" value="TreeGrafter"/>
</dbReference>
<reference evidence="6" key="2">
    <citation type="submission" date="2020-09" db="EMBL/GenBank/DDBJ databases">
        <authorList>
            <person name="Sun Q."/>
            <person name="Zhou Y."/>
        </authorList>
    </citation>
    <scope>NUCLEOTIDE SEQUENCE</scope>
    <source>
        <strain evidence="6">CGMCC 4.7306</strain>
    </source>
</reference>
<dbReference type="SUPFAM" id="SSF52467">
    <property type="entry name" value="DHS-like NAD/FAD-binding domain"/>
    <property type="match status" value="1"/>
</dbReference>
<feature type="binding site" evidence="4">
    <location>
        <position position="128"/>
    </location>
    <ligand>
        <name>Zn(2+)</name>
        <dbReference type="ChEBI" id="CHEBI:29105"/>
    </ligand>
</feature>
<reference evidence="6" key="1">
    <citation type="journal article" date="2014" name="Int. J. Syst. Evol. Microbiol.">
        <title>Complete genome sequence of Corynebacterium casei LMG S-19264T (=DSM 44701T), isolated from a smear-ripened cheese.</title>
        <authorList>
            <consortium name="US DOE Joint Genome Institute (JGI-PGF)"/>
            <person name="Walter F."/>
            <person name="Albersmeier A."/>
            <person name="Kalinowski J."/>
            <person name="Ruckert C."/>
        </authorList>
    </citation>
    <scope>NUCLEOTIDE SEQUENCE</scope>
    <source>
        <strain evidence="6">CGMCC 4.7306</strain>
    </source>
</reference>
<evidence type="ECO:0000256" key="4">
    <source>
        <dbReference type="PROSITE-ProRule" id="PRU00236"/>
    </source>
</evidence>
<comment type="caution">
    <text evidence="6">The sequence shown here is derived from an EMBL/GenBank/DDBJ whole genome shotgun (WGS) entry which is preliminary data.</text>
</comment>
<name>A0A917S0M9_9ACTN</name>
<organism evidence="6 7">
    <name type="scientific">Microlunatus endophyticus</name>
    <dbReference type="NCBI Taxonomy" id="1716077"/>
    <lineage>
        <taxon>Bacteria</taxon>
        <taxon>Bacillati</taxon>
        <taxon>Actinomycetota</taxon>
        <taxon>Actinomycetes</taxon>
        <taxon>Propionibacteriales</taxon>
        <taxon>Propionibacteriaceae</taxon>
        <taxon>Microlunatus</taxon>
    </lineage>
</organism>
<dbReference type="RefSeq" id="WP_188893498.1">
    <property type="nucleotide sequence ID" value="NZ_BMMZ01000001.1"/>
</dbReference>
<dbReference type="PANTHER" id="PTHR11085:SF4">
    <property type="entry name" value="NAD-DEPENDENT PROTEIN DEACYLASE"/>
    <property type="match status" value="1"/>
</dbReference>
<keyword evidence="4" id="KW-0479">Metal-binding</keyword>
<dbReference type="InterPro" id="IPR029035">
    <property type="entry name" value="DHS-like_NAD/FAD-binding_dom"/>
</dbReference>
<evidence type="ECO:0000256" key="1">
    <source>
        <dbReference type="ARBA" id="ARBA00012928"/>
    </source>
</evidence>
<feature type="binding site" evidence="4">
    <location>
        <position position="156"/>
    </location>
    <ligand>
        <name>Zn(2+)</name>
        <dbReference type="ChEBI" id="CHEBI:29105"/>
    </ligand>
</feature>
<dbReference type="PROSITE" id="PS50305">
    <property type="entry name" value="SIRTUIN"/>
    <property type="match status" value="1"/>
</dbReference>
<keyword evidence="3" id="KW-0520">NAD</keyword>
<protein>
    <recommendedName>
        <fullName evidence="1">protein acetyllysine N-acetyltransferase</fullName>
        <ecNumber evidence="1">2.3.1.286</ecNumber>
    </recommendedName>
</protein>
<sequence length="250" mass="26950">MNRLEEPPPWLTAAGRITVLTGAGISTAAGIPDFRGPEGVWTKDPEAERLSTLEDFLENPDVRRRAWSALATSPVWAATPTPAHRALVDLEDQGRIRALITQNIDGLHRMAGSRACLELHGNERTTRCLSCGTVTQTRTILDRVRGGDTDPVCARCGGMLKTTTVLFGEDLDQAVFEEAQSAVADCDVFLAVGTSFGVAPAAWYPETATAAGARIVIINREPTPADRLADLVVRDDIQSALPRLLRPQPS</sequence>
<dbReference type="CDD" id="cd01407">
    <property type="entry name" value="SIR2-fam"/>
    <property type="match status" value="1"/>
</dbReference>
<evidence type="ECO:0000256" key="2">
    <source>
        <dbReference type="ARBA" id="ARBA00022679"/>
    </source>
</evidence>
<dbReference type="AlphaFoldDB" id="A0A917S0M9"/>
<dbReference type="PANTHER" id="PTHR11085">
    <property type="entry name" value="NAD-DEPENDENT PROTEIN DEACYLASE SIRTUIN-5, MITOCHONDRIAL-RELATED"/>
    <property type="match status" value="1"/>
</dbReference>
<evidence type="ECO:0000259" key="5">
    <source>
        <dbReference type="PROSITE" id="PS50305"/>
    </source>
</evidence>
<proteinExistence type="predicted"/>
<dbReference type="EC" id="2.3.1.286" evidence="1"/>
<feature type="binding site" evidence="4">
    <location>
        <position position="153"/>
    </location>
    <ligand>
        <name>Zn(2+)</name>
        <dbReference type="ChEBI" id="CHEBI:29105"/>
    </ligand>
</feature>
<dbReference type="Gene3D" id="3.40.50.1220">
    <property type="entry name" value="TPP-binding domain"/>
    <property type="match status" value="1"/>
</dbReference>
<gene>
    <name evidence="6" type="primary">cobB2</name>
    <name evidence="6" type="ORF">GCM10011575_04170</name>
</gene>
<keyword evidence="4" id="KW-0862">Zinc</keyword>
<dbReference type="Pfam" id="PF02146">
    <property type="entry name" value="SIR2"/>
    <property type="match status" value="1"/>
</dbReference>
<feature type="active site" description="Proton acceptor" evidence="4">
    <location>
        <position position="120"/>
    </location>
</feature>